<dbReference type="EC" id="2.3.1.199" evidence="10"/>
<dbReference type="GO" id="GO:0019367">
    <property type="term" value="P:fatty acid elongation, saturated fatty acid"/>
    <property type="evidence" value="ECO:0007669"/>
    <property type="project" value="TreeGrafter"/>
</dbReference>
<feature type="transmembrane region" description="Helical" evidence="10">
    <location>
        <begin position="64"/>
        <end position="83"/>
    </location>
</feature>
<comment type="subcellular location">
    <subcellularLocation>
        <location evidence="1">Membrane</location>
        <topology evidence="1">Multi-pass membrane protein</topology>
    </subcellularLocation>
</comment>
<dbReference type="InterPro" id="IPR002076">
    <property type="entry name" value="ELO_fam"/>
</dbReference>
<evidence type="ECO:0000256" key="4">
    <source>
        <dbReference type="ARBA" id="ARBA00022692"/>
    </source>
</evidence>
<dbReference type="GO" id="GO:0034626">
    <property type="term" value="P:fatty acid elongation, polyunsaturated fatty acid"/>
    <property type="evidence" value="ECO:0007669"/>
    <property type="project" value="TreeGrafter"/>
</dbReference>
<evidence type="ECO:0000256" key="1">
    <source>
        <dbReference type="ARBA" id="ARBA00004141"/>
    </source>
</evidence>
<evidence type="ECO:0000256" key="9">
    <source>
        <dbReference type="ARBA" id="ARBA00023160"/>
    </source>
</evidence>
<organism evidence="11 12">
    <name type="scientific">Amblyomma americanum</name>
    <name type="common">Lone star tick</name>
    <dbReference type="NCBI Taxonomy" id="6943"/>
    <lineage>
        <taxon>Eukaryota</taxon>
        <taxon>Metazoa</taxon>
        <taxon>Ecdysozoa</taxon>
        <taxon>Arthropoda</taxon>
        <taxon>Chelicerata</taxon>
        <taxon>Arachnida</taxon>
        <taxon>Acari</taxon>
        <taxon>Parasitiformes</taxon>
        <taxon>Ixodida</taxon>
        <taxon>Ixodoidea</taxon>
        <taxon>Ixodidae</taxon>
        <taxon>Amblyomminae</taxon>
        <taxon>Amblyomma</taxon>
    </lineage>
</organism>
<feature type="transmembrane region" description="Helical" evidence="10">
    <location>
        <begin position="12"/>
        <end position="32"/>
    </location>
</feature>
<keyword evidence="12" id="KW-1185">Reference proteome</keyword>
<dbReference type="GO" id="GO:0034625">
    <property type="term" value="P:fatty acid elongation, monounsaturated fatty acid"/>
    <property type="evidence" value="ECO:0007669"/>
    <property type="project" value="TreeGrafter"/>
</dbReference>
<evidence type="ECO:0000313" key="11">
    <source>
        <dbReference type="EMBL" id="KAK8756605.1"/>
    </source>
</evidence>
<protein>
    <recommendedName>
        <fullName evidence="10">Elongation of very long chain fatty acids protein</fullName>
        <ecNumber evidence="10">2.3.1.199</ecNumber>
    </recommendedName>
    <alternativeName>
        <fullName evidence="10">Very-long-chain 3-oxoacyl-CoA synthase</fullName>
    </alternativeName>
</protein>
<reference evidence="11 12" key="1">
    <citation type="journal article" date="2023" name="Arcadia Sci">
        <title>De novo assembly of a long-read Amblyomma americanum tick genome.</title>
        <authorList>
            <person name="Chou S."/>
            <person name="Poskanzer K.E."/>
            <person name="Rollins M."/>
            <person name="Thuy-Boun P.S."/>
        </authorList>
    </citation>
    <scope>NUCLEOTIDE SEQUENCE [LARGE SCALE GENOMIC DNA]</scope>
    <source>
        <strain evidence="11">F_SG_1</strain>
        <tissue evidence="11">Salivary glands</tissue>
    </source>
</reference>
<dbReference type="GO" id="GO:0042761">
    <property type="term" value="P:very long-chain fatty acid biosynthetic process"/>
    <property type="evidence" value="ECO:0007669"/>
    <property type="project" value="TreeGrafter"/>
</dbReference>
<feature type="transmembrane region" description="Helical" evidence="10">
    <location>
        <begin position="183"/>
        <end position="203"/>
    </location>
</feature>
<keyword evidence="7 10" id="KW-0443">Lipid metabolism</keyword>
<dbReference type="EMBL" id="JARKHS020036117">
    <property type="protein sequence ID" value="KAK8756605.1"/>
    <property type="molecule type" value="Genomic_DNA"/>
</dbReference>
<comment type="similarity">
    <text evidence="10">Belongs to the ELO family.</text>
</comment>
<feature type="transmembrane region" description="Helical" evidence="10">
    <location>
        <begin position="153"/>
        <end position="171"/>
    </location>
</feature>
<dbReference type="GO" id="GO:0005789">
    <property type="term" value="C:endoplasmic reticulum membrane"/>
    <property type="evidence" value="ECO:0007669"/>
    <property type="project" value="TreeGrafter"/>
</dbReference>
<keyword evidence="9 10" id="KW-0275">Fatty acid biosynthesis</keyword>
<evidence type="ECO:0000256" key="3">
    <source>
        <dbReference type="ARBA" id="ARBA00022679"/>
    </source>
</evidence>
<sequence length="223" mass="25927">MKGRKPFDLRWAILVYNAFTVLANAYVAVRALQVAYLSGYYNPFCQGIDYSAPSETDFTILRLIWWYCFVRVADFLDTVFFVLRKKSSQITLLHVFHHFLIVLNGWFYMNFGADGHSFFAVAVNAIFHVIMYSYYFLAALGPSVRRYLWWKRYLTELQIVQFVGLLLHMSITVFYDCGYPKPLALFAVSQGFVGLALFVNFYIQSYVKRKPRRVGRDAAGKSD</sequence>
<proteinExistence type="inferred from homology"/>
<evidence type="ECO:0000256" key="5">
    <source>
        <dbReference type="ARBA" id="ARBA00022832"/>
    </source>
</evidence>
<comment type="catalytic activity">
    <reaction evidence="10">
        <text>a very-long-chain acyl-CoA + malonyl-CoA + H(+) = a very-long-chain 3-oxoacyl-CoA + CO2 + CoA</text>
        <dbReference type="Rhea" id="RHEA:32727"/>
        <dbReference type="ChEBI" id="CHEBI:15378"/>
        <dbReference type="ChEBI" id="CHEBI:16526"/>
        <dbReference type="ChEBI" id="CHEBI:57287"/>
        <dbReference type="ChEBI" id="CHEBI:57384"/>
        <dbReference type="ChEBI" id="CHEBI:90725"/>
        <dbReference type="ChEBI" id="CHEBI:90736"/>
        <dbReference type="EC" id="2.3.1.199"/>
    </reaction>
</comment>
<dbReference type="PANTHER" id="PTHR11157:SF69">
    <property type="entry name" value="ELONGATION OF VERY LONG CHAIN FATTY ACIDS PROTEIN 7"/>
    <property type="match status" value="1"/>
</dbReference>
<feature type="transmembrane region" description="Helical" evidence="10">
    <location>
        <begin position="90"/>
        <end position="111"/>
    </location>
</feature>
<evidence type="ECO:0000256" key="10">
    <source>
        <dbReference type="RuleBase" id="RU361115"/>
    </source>
</evidence>
<dbReference type="Proteomes" id="UP001321473">
    <property type="component" value="Unassembled WGS sequence"/>
</dbReference>
<dbReference type="GO" id="GO:0030148">
    <property type="term" value="P:sphingolipid biosynthetic process"/>
    <property type="evidence" value="ECO:0007669"/>
    <property type="project" value="TreeGrafter"/>
</dbReference>
<accession>A0AAQ4D2B5</accession>
<dbReference type="AlphaFoldDB" id="A0AAQ4D2B5"/>
<evidence type="ECO:0000256" key="6">
    <source>
        <dbReference type="ARBA" id="ARBA00022989"/>
    </source>
</evidence>
<keyword evidence="8 10" id="KW-0472">Membrane</keyword>
<name>A0AAQ4D2B5_AMBAM</name>
<keyword evidence="5 10" id="KW-0276">Fatty acid metabolism</keyword>
<evidence type="ECO:0000256" key="8">
    <source>
        <dbReference type="ARBA" id="ARBA00023136"/>
    </source>
</evidence>
<keyword evidence="6 10" id="KW-1133">Transmembrane helix</keyword>
<comment type="caution">
    <text evidence="11">The sequence shown here is derived from an EMBL/GenBank/DDBJ whole genome shotgun (WGS) entry which is preliminary data.</text>
</comment>
<dbReference type="GO" id="GO:0009922">
    <property type="term" value="F:fatty acid elongase activity"/>
    <property type="evidence" value="ECO:0007669"/>
    <property type="project" value="UniProtKB-EC"/>
</dbReference>
<dbReference type="PANTHER" id="PTHR11157">
    <property type="entry name" value="FATTY ACID ACYL TRANSFERASE-RELATED"/>
    <property type="match status" value="1"/>
</dbReference>
<keyword evidence="4 10" id="KW-0812">Transmembrane</keyword>
<keyword evidence="3 10" id="KW-0808">Transferase</keyword>
<evidence type="ECO:0000256" key="2">
    <source>
        <dbReference type="ARBA" id="ARBA00022516"/>
    </source>
</evidence>
<gene>
    <name evidence="11" type="ORF">V5799_000689</name>
</gene>
<evidence type="ECO:0000313" key="12">
    <source>
        <dbReference type="Proteomes" id="UP001321473"/>
    </source>
</evidence>
<feature type="transmembrane region" description="Helical" evidence="10">
    <location>
        <begin position="117"/>
        <end position="141"/>
    </location>
</feature>
<evidence type="ECO:0000256" key="7">
    <source>
        <dbReference type="ARBA" id="ARBA00023098"/>
    </source>
</evidence>
<dbReference type="Pfam" id="PF01151">
    <property type="entry name" value="ELO"/>
    <property type="match status" value="1"/>
</dbReference>
<keyword evidence="2 10" id="KW-0444">Lipid biosynthesis</keyword>